<accession>A0AA35TQY8</accession>
<organism evidence="8 9">
    <name type="scientific">Geodia barretti</name>
    <name type="common">Barrett's horny sponge</name>
    <dbReference type="NCBI Taxonomy" id="519541"/>
    <lineage>
        <taxon>Eukaryota</taxon>
        <taxon>Metazoa</taxon>
        <taxon>Porifera</taxon>
        <taxon>Demospongiae</taxon>
        <taxon>Heteroscleromorpha</taxon>
        <taxon>Tetractinellida</taxon>
        <taxon>Astrophorina</taxon>
        <taxon>Geodiidae</taxon>
        <taxon>Geodia</taxon>
    </lineage>
</organism>
<proteinExistence type="predicted"/>
<evidence type="ECO:0000259" key="6">
    <source>
        <dbReference type="PROSITE" id="PS50089"/>
    </source>
</evidence>
<dbReference type="PROSITE" id="PS50106">
    <property type="entry name" value="PDZ"/>
    <property type="match status" value="2"/>
</dbReference>
<dbReference type="Gene3D" id="3.30.40.10">
    <property type="entry name" value="Zinc/RING finger domain, C3HC4 (zinc finger)"/>
    <property type="match status" value="2"/>
</dbReference>
<sequence length="876" mass="96352">MMVMEGGYPRNMFVEPVQEELLCALCDKVLRSAKTTPCGHIYCKGCVESWVVEHRACPRNCTEVAVKNLAWAGHIDNVVSGLTTRCKNVGSGCKVQVPLREKAAHEAKCPHSKEGNSKEAPLQTGNVDVDWEEETEGSKDSEIESKESVGFFQRATKIVLSFRSRNARKKSSGIATSSALSKSTEEGLATAGGMLTQRTFRLKRNRPKEPLGLVLLSGDKTSDGRHKSYLVKKVNRDTLGWRAGILAGDRIIKVDNHDLCKLTPQESVARIKEKSVVTLTLLRETGPNKHSRGDHFSHIYDEIDLFYTDQGDQLSQHALSQPMPTRSYHGPDLPVVLSQFDENYPPTLPPMDFGKLSPSAQHKLQLQRNIDEKLGQRRNFRPTSPGAHVTHQTSPNYGQGERTSKDSGLSSGSSDSPNSGGKQVEGRLAVQPSSPFSSSAATAALSPTTALDLNRDTNVRKSYRTEQEMVRKFIKEHRRKPPSPQSLVSSNQPTRSRNCRINGDYELEDIHLEKNGTSQLGITLGYDSSAAHGSCLYVCEIVAGGLAAQDGRLRTGDIIRRVNGFRVFDPEEAILLFLEQDQDITLSVARKIKVRSRLRPQPEPDLDYLESTLLRNGLAIRKTDSCGSLDSHTHHTHHAYAILEPPSETGSSEQQPVAHPPRDKRARSRELQLMATSHDSINESTTTTARMRLMAMSRDSIDDFLSTSRGREEDPYRSRRGSSPSNHTPLGGGGLRPITGSSPNLLRVHHSPPAFHHQMASGSNLLGGPHSRQRMVMDRPSSTSPDSKFWSTTSSGSRPIGGVVCQRKLSSPNLLEAVGSPTGREPRIMTPLSPTPQAPPSFHGIAKEIRRLPNRFDGHLEVCAAGGVEGRRESLV</sequence>
<feature type="compositionally biased region" description="Basic and acidic residues" evidence="5">
    <location>
        <begin position="105"/>
        <end position="117"/>
    </location>
</feature>
<dbReference type="InterPro" id="IPR018957">
    <property type="entry name" value="Znf_C3HC4_RING-type"/>
</dbReference>
<feature type="compositionally biased region" description="Polar residues" evidence="5">
    <location>
        <begin position="780"/>
        <end position="797"/>
    </location>
</feature>
<dbReference type="InterPro" id="IPR013083">
    <property type="entry name" value="Znf_RING/FYVE/PHD"/>
</dbReference>
<dbReference type="PANTHER" id="PTHR19964:SF97">
    <property type="entry name" value="PDZ DOMAIN-CONTAINING PROTEIN"/>
    <property type="match status" value="1"/>
</dbReference>
<reference evidence="8" key="1">
    <citation type="submission" date="2023-03" db="EMBL/GenBank/DDBJ databases">
        <authorList>
            <person name="Steffen K."/>
            <person name="Cardenas P."/>
        </authorList>
    </citation>
    <scope>NUCLEOTIDE SEQUENCE</scope>
</reference>
<feature type="region of interest" description="Disordered" evidence="5">
    <location>
        <begin position="646"/>
        <end position="667"/>
    </location>
</feature>
<dbReference type="InterPro" id="IPR001478">
    <property type="entry name" value="PDZ"/>
</dbReference>
<feature type="compositionally biased region" description="Low complexity" evidence="5">
    <location>
        <begin position="406"/>
        <end position="444"/>
    </location>
</feature>
<evidence type="ECO:0000256" key="4">
    <source>
        <dbReference type="PROSITE-ProRule" id="PRU00175"/>
    </source>
</evidence>
<dbReference type="PANTHER" id="PTHR19964">
    <property type="entry name" value="MULTIPLE PDZ DOMAIN PROTEIN"/>
    <property type="match status" value="1"/>
</dbReference>
<evidence type="ECO:0000256" key="5">
    <source>
        <dbReference type="SAM" id="MobiDB-lite"/>
    </source>
</evidence>
<evidence type="ECO:0000313" key="8">
    <source>
        <dbReference type="EMBL" id="CAI8052218.1"/>
    </source>
</evidence>
<dbReference type="Pfam" id="PF00097">
    <property type="entry name" value="zf-C3HC4"/>
    <property type="match status" value="1"/>
</dbReference>
<feature type="domain" description="PDZ" evidence="7">
    <location>
        <begin position="509"/>
        <end position="592"/>
    </location>
</feature>
<evidence type="ECO:0000256" key="3">
    <source>
        <dbReference type="ARBA" id="ARBA00022833"/>
    </source>
</evidence>
<evidence type="ECO:0000259" key="7">
    <source>
        <dbReference type="PROSITE" id="PS50106"/>
    </source>
</evidence>
<feature type="domain" description="PDZ" evidence="7">
    <location>
        <begin position="199"/>
        <end position="273"/>
    </location>
</feature>
<dbReference type="InterPro" id="IPR051342">
    <property type="entry name" value="PDZ_scaffold"/>
</dbReference>
<dbReference type="SUPFAM" id="SSF50156">
    <property type="entry name" value="PDZ domain-like"/>
    <property type="match status" value="2"/>
</dbReference>
<dbReference type="InterPro" id="IPR036034">
    <property type="entry name" value="PDZ_sf"/>
</dbReference>
<feature type="region of interest" description="Disordered" evidence="5">
    <location>
        <begin position="374"/>
        <end position="444"/>
    </location>
</feature>
<feature type="domain" description="RING-type" evidence="6">
    <location>
        <begin position="23"/>
        <end position="58"/>
    </location>
</feature>
<keyword evidence="9" id="KW-1185">Reference proteome</keyword>
<protein>
    <submittedName>
        <fullName evidence="8">E3 ubiquitin-protein ligase PDZRN3-B</fullName>
    </submittedName>
</protein>
<dbReference type="AlphaFoldDB" id="A0AA35TQY8"/>
<dbReference type="Gene3D" id="2.30.42.10">
    <property type="match status" value="2"/>
</dbReference>
<dbReference type="Pfam" id="PF00595">
    <property type="entry name" value="PDZ"/>
    <property type="match status" value="2"/>
</dbReference>
<dbReference type="PROSITE" id="PS50089">
    <property type="entry name" value="ZF_RING_2"/>
    <property type="match status" value="1"/>
</dbReference>
<evidence type="ECO:0000313" key="9">
    <source>
        <dbReference type="Proteomes" id="UP001174909"/>
    </source>
</evidence>
<evidence type="ECO:0000256" key="1">
    <source>
        <dbReference type="ARBA" id="ARBA00022723"/>
    </source>
</evidence>
<gene>
    <name evidence="8" type="ORF">GBAR_LOCUS28583</name>
</gene>
<dbReference type="SUPFAM" id="SSF57850">
    <property type="entry name" value="RING/U-box"/>
    <property type="match status" value="1"/>
</dbReference>
<comment type="caution">
    <text evidence="8">The sequence shown here is derived from an EMBL/GenBank/DDBJ whole genome shotgun (WGS) entry which is preliminary data.</text>
</comment>
<dbReference type="EMBL" id="CASHTH010003996">
    <property type="protein sequence ID" value="CAI8052218.1"/>
    <property type="molecule type" value="Genomic_DNA"/>
</dbReference>
<feature type="region of interest" description="Disordered" evidence="5">
    <location>
        <begin position="105"/>
        <end position="144"/>
    </location>
</feature>
<feature type="compositionally biased region" description="Polar residues" evidence="5">
    <location>
        <begin position="485"/>
        <end position="496"/>
    </location>
</feature>
<name>A0AA35TQY8_GEOBA</name>
<evidence type="ECO:0000256" key="2">
    <source>
        <dbReference type="ARBA" id="ARBA00022771"/>
    </source>
</evidence>
<feature type="region of interest" description="Disordered" evidence="5">
    <location>
        <begin position="475"/>
        <end position="496"/>
    </location>
</feature>
<keyword evidence="2 4" id="KW-0863">Zinc-finger</keyword>
<dbReference type="SMART" id="SM00228">
    <property type="entry name" value="PDZ"/>
    <property type="match status" value="2"/>
</dbReference>
<dbReference type="InterPro" id="IPR001841">
    <property type="entry name" value="Znf_RING"/>
</dbReference>
<dbReference type="Proteomes" id="UP001174909">
    <property type="component" value="Unassembled WGS sequence"/>
</dbReference>
<dbReference type="InterPro" id="IPR017907">
    <property type="entry name" value="Znf_RING_CS"/>
</dbReference>
<feature type="region of interest" description="Disordered" evidence="5">
    <location>
        <begin position="703"/>
        <end position="797"/>
    </location>
</feature>
<keyword evidence="1" id="KW-0479">Metal-binding</keyword>
<dbReference type="GO" id="GO:0008270">
    <property type="term" value="F:zinc ion binding"/>
    <property type="evidence" value="ECO:0007669"/>
    <property type="project" value="UniProtKB-KW"/>
</dbReference>
<dbReference type="PROSITE" id="PS00518">
    <property type="entry name" value="ZF_RING_1"/>
    <property type="match status" value="1"/>
</dbReference>
<dbReference type="SUPFAM" id="SSF49599">
    <property type="entry name" value="TRAF domain-like"/>
    <property type="match status" value="1"/>
</dbReference>
<feature type="region of interest" description="Disordered" evidence="5">
    <location>
        <begin position="818"/>
        <end position="839"/>
    </location>
</feature>
<keyword evidence="3" id="KW-0862">Zinc</keyword>
<feature type="region of interest" description="Disordered" evidence="5">
    <location>
        <begin position="339"/>
        <end position="362"/>
    </location>
</feature>